<reference evidence="1" key="1">
    <citation type="submission" date="2020-05" db="EMBL/GenBank/DDBJ databases">
        <title>Large-scale comparative analyses of tick genomes elucidate their genetic diversity and vector capacities.</title>
        <authorList>
            <person name="Jia N."/>
            <person name="Wang J."/>
            <person name="Shi W."/>
            <person name="Du L."/>
            <person name="Sun Y."/>
            <person name="Zhan W."/>
            <person name="Jiang J."/>
            <person name="Wang Q."/>
            <person name="Zhang B."/>
            <person name="Ji P."/>
            <person name="Sakyi L.B."/>
            <person name="Cui X."/>
            <person name="Yuan T."/>
            <person name="Jiang B."/>
            <person name="Yang W."/>
            <person name="Lam T.T.-Y."/>
            <person name="Chang Q."/>
            <person name="Ding S."/>
            <person name="Wang X."/>
            <person name="Zhu J."/>
            <person name="Ruan X."/>
            <person name="Zhao L."/>
            <person name="Wei J."/>
            <person name="Que T."/>
            <person name="Du C."/>
            <person name="Cheng J."/>
            <person name="Dai P."/>
            <person name="Han X."/>
            <person name="Huang E."/>
            <person name="Gao Y."/>
            <person name="Liu J."/>
            <person name="Shao H."/>
            <person name="Ye R."/>
            <person name="Li L."/>
            <person name="Wei W."/>
            <person name="Wang X."/>
            <person name="Wang C."/>
            <person name="Yang T."/>
            <person name="Huo Q."/>
            <person name="Li W."/>
            <person name="Guo W."/>
            <person name="Chen H."/>
            <person name="Zhou L."/>
            <person name="Ni X."/>
            <person name="Tian J."/>
            <person name="Zhou Y."/>
            <person name="Sheng Y."/>
            <person name="Liu T."/>
            <person name="Pan Y."/>
            <person name="Xia L."/>
            <person name="Li J."/>
            <person name="Zhao F."/>
            <person name="Cao W."/>
        </authorList>
    </citation>
    <scope>NUCLEOTIDE SEQUENCE</scope>
    <source>
        <strain evidence="1">Dsil-2018</strain>
    </source>
</reference>
<proteinExistence type="predicted"/>
<evidence type="ECO:0000313" key="2">
    <source>
        <dbReference type="Proteomes" id="UP000821865"/>
    </source>
</evidence>
<organism evidence="1 2">
    <name type="scientific">Dermacentor silvarum</name>
    <name type="common">Tick</name>
    <dbReference type="NCBI Taxonomy" id="543639"/>
    <lineage>
        <taxon>Eukaryota</taxon>
        <taxon>Metazoa</taxon>
        <taxon>Ecdysozoa</taxon>
        <taxon>Arthropoda</taxon>
        <taxon>Chelicerata</taxon>
        <taxon>Arachnida</taxon>
        <taxon>Acari</taxon>
        <taxon>Parasitiformes</taxon>
        <taxon>Ixodida</taxon>
        <taxon>Ixodoidea</taxon>
        <taxon>Ixodidae</taxon>
        <taxon>Rhipicephalinae</taxon>
        <taxon>Dermacentor</taxon>
    </lineage>
</organism>
<name>A0ACB8E195_DERSI</name>
<keyword evidence="2" id="KW-1185">Reference proteome</keyword>
<sequence>MLPHTTPGVSHQASAVLDGLARGLVRPGRGPVLPGAHHADRNRYDYVVAHLNTRYANEVQDILANHTTAPEDCTDYEHLKTALSAACRSRKNRRYDNFSPQSLLSANLRSSCA</sequence>
<protein>
    <submittedName>
        <fullName evidence="1">Uncharacterized protein</fullName>
    </submittedName>
</protein>
<accession>A0ACB8E195</accession>
<comment type="caution">
    <text evidence="1">The sequence shown here is derived from an EMBL/GenBank/DDBJ whole genome shotgun (WGS) entry which is preliminary data.</text>
</comment>
<dbReference type="EMBL" id="CM023470">
    <property type="protein sequence ID" value="KAH7980505.1"/>
    <property type="molecule type" value="Genomic_DNA"/>
</dbReference>
<gene>
    <name evidence="1" type="ORF">HPB49_016748</name>
</gene>
<dbReference type="Proteomes" id="UP000821865">
    <property type="component" value="Chromosome 1"/>
</dbReference>
<evidence type="ECO:0000313" key="1">
    <source>
        <dbReference type="EMBL" id="KAH7980505.1"/>
    </source>
</evidence>